<dbReference type="AlphaFoldDB" id="A0A0L1MM05"/>
<gene>
    <name evidence="4" type="ORF">ACS77_02300</name>
</gene>
<comment type="caution">
    <text evidence="4">The sequence shown here is derived from an EMBL/GenBank/DDBJ whole genome shotgun (WGS) entry which is preliminary data.</text>
</comment>
<dbReference type="PROSITE" id="PS00455">
    <property type="entry name" value="AMP_BINDING"/>
    <property type="match status" value="1"/>
</dbReference>
<feature type="compositionally biased region" description="Polar residues" evidence="1">
    <location>
        <begin position="517"/>
        <end position="536"/>
    </location>
</feature>
<dbReference type="InterPro" id="IPR025110">
    <property type="entry name" value="AMP-bd_C"/>
</dbReference>
<feature type="domain" description="AMP-binding enzyme C-terminal" evidence="3">
    <location>
        <begin position="428"/>
        <end position="501"/>
    </location>
</feature>
<dbReference type="Gene3D" id="3.30.300.30">
    <property type="match status" value="1"/>
</dbReference>
<dbReference type="PATRIC" id="fig|317.197.peg.3818"/>
<protein>
    <submittedName>
        <fullName evidence="4">Long-chain fatty acid--CoA ligase</fullName>
    </submittedName>
</protein>
<dbReference type="InterPro" id="IPR045851">
    <property type="entry name" value="AMP-bd_C_sf"/>
</dbReference>
<proteinExistence type="predicted"/>
<dbReference type="Gene3D" id="3.40.50.12780">
    <property type="entry name" value="N-terminal domain of ligase-like"/>
    <property type="match status" value="1"/>
</dbReference>
<evidence type="ECO:0000259" key="3">
    <source>
        <dbReference type="Pfam" id="PF13193"/>
    </source>
</evidence>
<dbReference type="Pfam" id="PF13193">
    <property type="entry name" value="AMP-binding_C"/>
    <property type="match status" value="1"/>
</dbReference>
<evidence type="ECO:0000313" key="4">
    <source>
        <dbReference type="EMBL" id="KNH29528.1"/>
    </source>
</evidence>
<evidence type="ECO:0000256" key="1">
    <source>
        <dbReference type="SAM" id="MobiDB-lite"/>
    </source>
</evidence>
<dbReference type="InterPro" id="IPR000873">
    <property type="entry name" value="AMP-dep_synth/lig_dom"/>
</dbReference>
<dbReference type="EMBL" id="LFQK01000004">
    <property type="protein sequence ID" value="KNH29528.1"/>
    <property type="molecule type" value="Genomic_DNA"/>
</dbReference>
<dbReference type="Pfam" id="PF00501">
    <property type="entry name" value="AMP-binding"/>
    <property type="match status" value="1"/>
</dbReference>
<organism evidence="4 5">
    <name type="scientific">Pseudomonas syringae</name>
    <dbReference type="NCBI Taxonomy" id="317"/>
    <lineage>
        <taxon>Bacteria</taxon>
        <taxon>Pseudomonadati</taxon>
        <taxon>Pseudomonadota</taxon>
        <taxon>Gammaproteobacteria</taxon>
        <taxon>Pseudomonadales</taxon>
        <taxon>Pseudomonadaceae</taxon>
        <taxon>Pseudomonas</taxon>
    </lineage>
</organism>
<dbReference type="SUPFAM" id="SSF56801">
    <property type="entry name" value="Acetyl-CoA synthetase-like"/>
    <property type="match status" value="1"/>
</dbReference>
<feature type="region of interest" description="Disordered" evidence="1">
    <location>
        <begin position="515"/>
        <end position="536"/>
    </location>
</feature>
<accession>A0A0L1MM05</accession>
<keyword evidence="4" id="KW-0436">Ligase</keyword>
<evidence type="ECO:0000259" key="2">
    <source>
        <dbReference type="Pfam" id="PF00501"/>
    </source>
</evidence>
<dbReference type="InterPro" id="IPR042099">
    <property type="entry name" value="ANL_N_sf"/>
</dbReference>
<dbReference type="GO" id="GO:0016877">
    <property type="term" value="F:ligase activity, forming carbon-sulfur bonds"/>
    <property type="evidence" value="ECO:0007669"/>
    <property type="project" value="UniProtKB-ARBA"/>
</dbReference>
<name>A0A0L1MM05_PSESX</name>
<reference evidence="4 5" key="1">
    <citation type="submission" date="2015-06" db="EMBL/GenBank/DDBJ databases">
        <authorList>
            <person name="Hoefler B.C."/>
            <person name="Straight P.D."/>
        </authorList>
    </citation>
    <scope>NUCLEOTIDE SEQUENCE [LARGE SCALE GENOMIC DNA]</scope>
    <source>
        <strain evidence="4 5">Riq4</strain>
    </source>
</reference>
<evidence type="ECO:0000313" key="5">
    <source>
        <dbReference type="Proteomes" id="UP000036955"/>
    </source>
</evidence>
<dbReference type="Proteomes" id="UP000036955">
    <property type="component" value="Unassembled WGS sequence"/>
</dbReference>
<dbReference type="OrthoDB" id="9757559at2"/>
<sequence>MSTTHLTQWLVLAAHQFPEKTALIEGEHAVTWAALHQRVINTAAYLRQQQVERGDRVLVWLPNGVDFVVCFWAVQYLQAVFVPVNPDTPLARVGWLLDNAASHLLIAQAEQAIALVAAPGNPDLQVLFDQAPGVQESGSSLLSLQQIAALAPAIPLPVRGALDIDLACLIYTSGSTGDPKGVMLTQRNMLSAADSVATYLQLAASDRIFCTIPMSFDYGLYQAIMAAKVGATLIIEKDFSRPLFALKQLVKHKATILPIVPTLLAIIAPLAKRYDFSSLRKITNTAAALHPSDIDLLTSLFPQAEIFSMYGLTECHRCTWLPPALLAQHKDSVGYAIPNTELWVVDDDGVEHRSNATGELVIRGATVMRGYWRNPEQTAKKLRPGPLPGESVLYTGDVCRLDEQGLLYFLSRNDDILKTNGEKVAPREVEGVLKRMPGVLQVAVIGVAHPVYGDEIVACIECVAPLDTALLKAFCQTHLEAYKRPHRYYFSEALPKNNNGKVDRGQLSTLLPRRENNLNVGSTQQTGSQHVYANHH</sequence>
<dbReference type="InterPro" id="IPR050237">
    <property type="entry name" value="ATP-dep_AMP-bd_enzyme"/>
</dbReference>
<feature type="domain" description="AMP-dependent synthetase/ligase" evidence="2">
    <location>
        <begin position="13"/>
        <end position="372"/>
    </location>
</feature>
<dbReference type="PANTHER" id="PTHR43767:SF10">
    <property type="entry name" value="SURFACTIN SYNTHASE SUBUNIT 1"/>
    <property type="match status" value="1"/>
</dbReference>
<dbReference type="InterPro" id="IPR020845">
    <property type="entry name" value="AMP-binding_CS"/>
</dbReference>
<dbReference type="PANTHER" id="PTHR43767">
    <property type="entry name" value="LONG-CHAIN-FATTY-ACID--COA LIGASE"/>
    <property type="match status" value="1"/>
</dbReference>